<feature type="transmembrane region" description="Helical" evidence="1">
    <location>
        <begin position="149"/>
        <end position="167"/>
    </location>
</feature>
<dbReference type="SUPFAM" id="SSF81342">
    <property type="entry name" value="Transmembrane di-heme cytochromes"/>
    <property type="match status" value="1"/>
</dbReference>
<gene>
    <name evidence="2" type="ORF">P8935_17295</name>
</gene>
<dbReference type="GO" id="GO:0016020">
    <property type="term" value="C:membrane"/>
    <property type="evidence" value="ECO:0007669"/>
    <property type="project" value="InterPro"/>
</dbReference>
<dbReference type="AlphaFoldDB" id="A0AAU7DG51"/>
<reference evidence="2" key="1">
    <citation type="submission" date="2023-03" db="EMBL/GenBank/DDBJ databases">
        <title>Edaphobacter sp.</title>
        <authorList>
            <person name="Huber K.J."/>
            <person name="Papendorf J."/>
            <person name="Pilke C."/>
            <person name="Bunk B."/>
            <person name="Sproeer C."/>
            <person name="Pester M."/>
        </authorList>
    </citation>
    <scope>NUCLEOTIDE SEQUENCE</scope>
    <source>
        <strain evidence="2">DSM 110680</strain>
    </source>
</reference>
<feature type="transmembrane region" description="Helical" evidence="1">
    <location>
        <begin position="31"/>
        <end position="50"/>
    </location>
</feature>
<feature type="transmembrane region" description="Helical" evidence="1">
    <location>
        <begin position="62"/>
        <end position="88"/>
    </location>
</feature>
<dbReference type="Gene3D" id="1.20.950.20">
    <property type="entry name" value="Transmembrane di-heme cytochromes, Chain C"/>
    <property type="match status" value="1"/>
</dbReference>
<evidence type="ECO:0000256" key="1">
    <source>
        <dbReference type="SAM" id="Phobius"/>
    </source>
</evidence>
<sequence length="287" mass="32907">MPELAQAPVETEVQKTASGRFFNRFTREQRYLHAVLFSTFLGLAGTGLPLRFSESIWARGLAGAVGGFGAILFFHKFCALVLTIAFLIHVKEVFTRGLVRREKGIFWGATSMVANWRDAKDMFNHMRWMLGLGPKPQFERYAYWEKFDYWAVFWGMIVIGFSGYAMWFAPFFARFLPGWALNAALVIHSEEGLLAILFIFSIHFVNTHLRPDSFPMDMVIFTGVESEEEFRHKRPQEYARMVREGKLEQRIGTAPAPWFVNGSRVVGFTAIFIGLTLLVLTLTAYFK</sequence>
<keyword evidence="1" id="KW-0472">Membrane</keyword>
<dbReference type="RefSeq" id="WP_348261546.1">
    <property type="nucleotide sequence ID" value="NZ_CP121196.1"/>
</dbReference>
<feature type="transmembrane region" description="Helical" evidence="1">
    <location>
        <begin position="179"/>
        <end position="205"/>
    </location>
</feature>
<organism evidence="2">
    <name type="scientific">Telmatobacter sp. DSM 110680</name>
    <dbReference type="NCBI Taxonomy" id="3036704"/>
    <lineage>
        <taxon>Bacteria</taxon>
        <taxon>Pseudomonadati</taxon>
        <taxon>Acidobacteriota</taxon>
        <taxon>Terriglobia</taxon>
        <taxon>Terriglobales</taxon>
        <taxon>Acidobacteriaceae</taxon>
        <taxon>Telmatobacter</taxon>
    </lineage>
</organism>
<feature type="transmembrane region" description="Helical" evidence="1">
    <location>
        <begin position="265"/>
        <end position="286"/>
    </location>
</feature>
<proteinExistence type="predicted"/>
<keyword evidence="1" id="KW-1133">Transmembrane helix</keyword>
<evidence type="ECO:0000313" key="2">
    <source>
        <dbReference type="EMBL" id="XBH16317.1"/>
    </source>
</evidence>
<name>A0AAU7DG51_9BACT</name>
<protein>
    <recommendedName>
        <fullName evidence="3">Cytochrome C</fullName>
    </recommendedName>
</protein>
<dbReference type="InterPro" id="IPR016174">
    <property type="entry name" value="Di-haem_cyt_TM"/>
</dbReference>
<dbReference type="GO" id="GO:0022904">
    <property type="term" value="P:respiratory electron transport chain"/>
    <property type="evidence" value="ECO:0007669"/>
    <property type="project" value="InterPro"/>
</dbReference>
<accession>A0AAU7DG51</accession>
<dbReference type="EMBL" id="CP121196">
    <property type="protein sequence ID" value="XBH16317.1"/>
    <property type="molecule type" value="Genomic_DNA"/>
</dbReference>
<keyword evidence="1" id="KW-0812">Transmembrane</keyword>
<evidence type="ECO:0008006" key="3">
    <source>
        <dbReference type="Google" id="ProtNLM"/>
    </source>
</evidence>